<dbReference type="InterPro" id="IPR006439">
    <property type="entry name" value="HAD-SF_hydro_IA"/>
</dbReference>
<evidence type="ECO:0000313" key="2">
    <source>
        <dbReference type="Proteomes" id="UP000255297"/>
    </source>
</evidence>
<dbReference type="InterPro" id="IPR041492">
    <property type="entry name" value="HAD_2"/>
</dbReference>
<protein>
    <submittedName>
        <fullName evidence="1">Haloacid dehalogenase</fullName>
        <ecNumber evidence="1">3.1.3.5</ecNumber>
    </submittedName>
</protein>
<dbReference type="InterPro" id="IPR023214">
    <property type="entry name" value="HAD_sf"/>
</dbReference>
<proteinExistence type="predicted"/>
<accession>A0A378LYZ8</accession>
<dbReference type="SFLD" id="SFLDS00003">
    <property type="entry name" value="Haloacid_Dehalogenase"/>
    <property type="match status" value="1"/>
</dbReference>
<dbReference type="RefSeq" id="WP_031565803.1">
    <property type="nucleotide sequence ID" value="NZ_CAAAIS010000003.1"/>
</dbReference>
<keyword evidence="2" id="KW-1185">Reference proteome</keyword>
<dbReference type="InterPro" id="IPR052550">
    <property type="entry name" value="Pyrimidine_5'-ntase_YjjG"/>
</dbReference>
<sequence>MSYQVILFDLDDTLINFSYSQKMGLKSIYAKFYSNYEYAIFERIYKEINTDLWNQVGSKGSKMMPSDVRLLRFVQLNQKLSCPAPIEEIADEYDINLCLHAHWIPDVKAAIEFLHQKGHILGIITNGFVEVQSTKKHRLQLNNWFTCYIVSDDVGFAKPNKEIFDIALQEITKRHQQPIEKNSMLMVGDSIINDGYGAKNFGIDYCWINPSCERIYSETPIKYNITSVANLPVCLGYEREYLKFLESNNAEKVLA</sequence>
<dbReference type="GO" id="GO:0008253">
    <property type="term" value="F:5'-nucleotidase activity"/>
    <property type="evidence" value="ECO:0007669"/>
    <property type="project" value="UniProtKB-EC"/>
</dbReference>
<dbReference type="InterPro" id="IPR036412">
    <property type="entry name" value="HAD-like_sf"/>
</dbReference>
<organism evidence="1 2">
    <name type="scientific">Legionella wadsworthii</name>
    <dbReference type="NCBI Taxonomy" id="28088"/>
    <lineage>
        <taxon>Bacteria</taxon>
        <taxon>Pseudomonadati</taxon>
        <taxon>Pseudomonadota</taxon>
        <taxon>Gammaproteobacteria</taxon>
        <taxon>Legionellales</taxon>
        <taxon>Legionellaceae</taxon>
        <taxon>Legionella</taxon>
    </lineage>
</organism>
<dbReference type="Gene3D" id="1.10.150.240">
    <property type="entry name" value="Putative phosphatase, domain 2"/>
    <property type="match status" value="1"/>
</dbReference>
<dbReference type="Proteomes" id="UP000255297">
    <property type="component" value="Unassembled WGS sequence"/>
</dbReference>
<dbReference type="STRING" id="1122170.GCA_000701265_01010"/>
<dbReference type="SUPFAM" id="SSF56784">
    <property type="entry name" value="HAD-like"/>
    <property type="match status" value="1"/>
</dbReference>
<gene>
    <name evidence="1" type="primary">yjjG</name>
    <name evidence="1" type="ORF">NCTC11532_01476</name>
</gene>
<dbReference type="Gene3D" id="3.40.50.1000">
    <property type="entry name" value="HAD superfamily/HAD-like"/>
    <property type="match status" value="1"/>
</dbReference>
<dbReference type="InterPro" id="IPR023198">
    <property type="entry name" value="PGP-like_dom2"/>
</dbReference>
<dbReference type="Pfam" id="PF13419">
    <property type="entry name" value="HAD_2"/>
    <property type="match status" value="1"/>
</dbReference>
<dbReference type="EC" id="3.1.3.5" evidence="1"/>
<evidence type="ECO:0000313" key="1">
    <source>
        <dbReference type="EMBL" id="STY29291.1"/>
    </source>
</evidence>
<keyword evidence="1" id="KW-0378">Hydrolase</keyword>
<dbReference type="AlphaFoldDB" id="A0A378LYZ8"/>
<name>A0A378LYZ8_9GAMM</name>
<dbReference type="PANTHER" id="PTHR47478">
    <property type="match status" value="1"/>
</dbReference>
<dbReference type="SFLD" id="SFLDG01129">
    <property type="entry name" value="C1.5:_HAD__Beta-PGM__Phosphata"/>
    <property type="match status" value="1"/>
</dbReference>
<reference evidence="1 2" key="1">
    <citation type="submission" date="2018-06" db="EMBL/GenBank/DDBJ databases">
        <authorList>
            <consortium name="Pathogen Informatics"/>
            <person name="Doyle S."/>
        </authorList>
    </citation>
    <scope>NUCLEOTIDE SEQUENCE [LARGE SCALE GENOMIC DNA]</scope>
    <source>
        <strain evidence="1 2">NCTC11532</strain>
    </source>
</reference>
<dbReference type="OrthoDB" id="148966at2"/>
<dbReference type="EMBL" id="UGPB01000001">
    <property type="protein sequence ID" value="STY29291.1"/>
    <property type="molecule type" value="Genomic_DNA"/>
</dbReference>
<dbReference type="NCBIfam" id="TIGR01549">
    <property type="entry name" value="HAD-SF-IA-v1"/>
    <property type="match status" value="1"/>
</dbReference>
<dbReference type="PANTHER" id="PTHR47478:SF1">
    <property type="entry name" value="PYRIMIDINE 5'-NUCLEOTIDASE YJJG"/>
    <property type="match status" value="1"/>
</dbReference>